<dbReference type="GO" id="GO:0042910">
    <property type="term" value="F:xenobiotic transmembrane transporter activity"/>
    <property type="evidence" value="ECO:0007669"/>
    <property type="project" value="TreeGrafter"/>
</dbReference>
<dbReference type="OrthoDB" id="9807612at2"/>
<dbReference type="SUPFAM" id="SSF82714">
    <property type="entry name" value="Multidrug efflux transporter AcrB TolC docking domain, DN and DC subdomains"/>
    <property type="match status" value="2"/>
</dbReference>
<feature type="transmembrane region" description="Helical" evidence="1">
    <location>
        <begin position="520"/>
        <end position="540"/>
    </location>
</feature>
<dbReference type="Gene3D" id="1.20.1640.10">
    <property type="entry name" value="Multidrug efflux transporter AcrB transmembrane domain"/>
    <property type="match status" value="2"/>
</dbReference>
<dbReference type="PROSITE" id="PS50156">
    <property type="entry name" value="SSD"/>
    <property type="match status" value="1"/>
</dbReference>
<evidence type="ECO:0000259" key="2">
    <source>
        <dbReference type="PROSITE" id="PS50156"/>
    </source>
</evidence>
<dbReference type="GO" id="GO:0005886">
    <property type="term" value="C:plasma membrane"/>
    <property type="evidence" value="ECO:0007669"/>
    <property type="project" value="TreeGrafter"/>
</dbReference>
<dbReference type="EMBL" id="CP035108">
    <property type="protein sequence ID" value="QAR32014.1"/>
    <property type="molecule type" value="Genomic_DNA"/>
</dbReference>
<evidence type="ECO:0000313" key="4">
    <source>
        <dbReference type="Proteomes" id="UP000287502"/>
    </source>
</evidence>
<feature type="transmembrane region" description="Helical" evidence="1">
    <location>
        <begin position="428"/>
        <end position="448"/>
    </location>
</feature>
<keyword evidence="4" id="KW-1185">Reference proteome</keyword>
<feature type="domain" description="SSD" evidence="2">
    <location>
        <begin position="365"/>
        <end position="484"/>
    </location>
</feature>
<dbReference type="KEGG" id="gtl:EP073_00925"/>
<dbReference type="InterPro" id="IPR000731">
    <property type="entry name" value="SSD"/>
</dbReference>
<reference evidence="3 4" key="1">
    <citation type="submission" date="2019-01" db="EMBL/GenBank/DDBJ databases">
        <title>Geovibrio thiophilus DSM 11263, complete genome.</title>
        <authorList>
            <person name="Spring S."/>
            <person name="Bunk B."/>
            <person name="Sproer C."/>
        </authorList>
    </citation>
    <scope>NUCLEOTIDE SEQUENCE [LARGE SCALE GENOMIC DNA]</scope>
    <source>
        <strain evidence="3 4">DSM 11263</strain>
    </source>
</reference>
<keyword evidence="1" id="KW-1133">Transmembrane helix</keyword>
<feature type="transmembrane region" description="Helical" evidence="1">
    <location>
        <begin position="336"/>
        <end position="352"/>
    </location>
</feature>
<feature type="transmembrane region" description="Helical" evidence="1">
    <location>
        <begin position="850"/>
        <end position="870"/>
    </location>
</feature>
<dbReference type="AlphaFoldDB" id="A0A410JUZ3"/>
<dbReference type="InterPro" id="IPR001036">
    <property type="entry name" value="Acrflvin-R"/>
</dbReference>
<keyword evidence="1" id="KW-0812">Transmembrane</keyword>
<dbReference type="Gene3D" id="3.30.70.1320">
    <property type="entry name" value="Multidrug efflux transporter AcrB pore domain like"/>
    <property type="match status" value="1"/>
</dbReference>
<proteinExistence type="predicted"/>
<feature type="transmembrane region" description="Helical" evidence="1">
    <location>
        <begin position="12"/>
        <end position="30"/>
    </location>
</feature>
<feature type="transmembrane region" description="Helical" evidence="1">
    <location>
        <begin position="953"/>
        <end position="973"/>
    </location>
</feature>
<evidence type="ECO:0000256" key="1">
    <source>
        <dbReference type="SAM" id="Phobius"/>
    </source>
</evidence>
<feature type="transmembrane region" description="Helical" evidence="1">
    <location>
        <begin position="993"/>
        <end position="1019"/>
    </location>
</feature>
<feature type="transmembrane region" description="Helical" evidence="1">
    <location>
        <begin position="903"/>
        <end position="925"/>
    </location>
</feature>
<dbReference type="SUPFAM" id="SSF82866">
    <property type="entry name" value="Multidrug efflux transporter AcrB transmembrane domain"/>
    <property type="match status" value="2"/>
</dbReference>
<dbReference type="PRINTS" id="PR00702">
    <property type="entry name" value="ACRIFLAVINRP"/>
</dbReference>
<protein>
    <submittedName>
        <fullName evidence="3">Efflux RND transporter permease subunit</fullName>
    </submittedName>
</protein>
<accession>A0A410JUZ3</accession>
<dbReference type="Gene3D" id="3.30.70.1430">
    <property type="entry name" value="Multidrug efflux transporter AcrB pore domain"/>
    <property type="match status" value="2"/>
</dbReference>
<evidence type="ECO:0000313" key="3">
    <source>
        <dbReference type="EMBL" id="QAR32014.1"/>
    </source>
</evidence>
<name>A0A410JUZ3_9BACT</name>
<dbReference type="Gene3D" id="3.30.2090.10">
    <property type="entry name" value="Multidrug efflux transporter AcrB TolC docking domain, DN and DC subdomains"/>
    <property type="match status" value="2"/>
</dbReference>
<feature type="transmembrane region" description="Helical" evidence="1">
    <location>
        <begin position="383"/>
        <end position="408"/>
    </location>
</feature>
<dbReference type="SUPFAM" id="SSF82693">
    <property type="entry name" value="Multidrug efflux transporter AcrB pore domain, PN1, PN2, PC1 and PC2 subdomains"/>
    <property type="match status" value="3"/>
</dbReference>
<dbReference type="Gene3D" id="3.30.70.1440">
    <property type="entry name" value="Multidrug efflux transporter AcrB pore domain"/>
    <property type="match status" value="1"/>
</dbReference>
<dbReference type="RefSeq" id="WP_128465301.1">
    <property type="nucleotide sequence ID" value="NZ_CP035108.1"/>
</dbReference>
<dbReference type="InterPro" id="IPR027463">
    <property type="entry name" value="AcrB_DN_DC_subdom"/>
</dbReference>
<organism evidence="3 4">
    <name type="scientific">Geovibrio thiophilus</name>
    <dbReference type="NCBI Taxonomy" id="139438"/>
    <lineage>
        <taxon>Bacteria</taxon>
        <taxon>Pseudomonadati</taxon>
        <taxon>Deferribacterota</taxon>
        <taxon>Deferribacteres</taxon>
        <taxon>Deferribacterales</taxon>
        <taxon>Geovibrionaceae</taxon>
        <taxon>Geovibrio</taxon>
    </lineage>
</organism>
<dbReference type="Proteomes" id="UP000287502">
    <property type="component" value="Chromosome"/>
</dbReference>
<keyword evidence="1" id="KW-0472">Membrane</keyword>
<sequence length="1029" mass="113210">MLITDAALKRKSTVFVLMILFIIVGLYSYITLPRESDPDITIPYVLVVTEYEGVAPEDIESLITLPIERKLKGIKNVKEIRATSSEGASIIVVEFIADTDIDNAMQWVRDKVDQAKGDLPTDLENDPMIMEINLSEFPIMKVAIHGDVPEYILKEVAEDLKDELESVQGVLEVVINGGREREIRVVFDQERLTAYGLSFSEIASAVQRENVNIPGGTMDMGGGKYLLRIPGEFKDPAIIDNLVLLSRNGKPIYLKDVAHVEDTFEDRESYSRLNGDLAVSIEIKKRAGENIIEVSDHVKAILEIARTLVPAGVSLTVTEDQSDDIRLMVEELENNIMSGLVLVVLVLFMFLGKRSSFFVAAAIPFSMLLSFAVLQIMGITLNMVVLFSLILALGMLVDNAIVIVENIYRHIQEGREKNEAVSIAASEVGWPIISSTVTTLCAFAPMLFWPDIMGEFMKFLPLTLIITLTSSLFVALVFNPVICAVFMSGKKDKAYEDDGKDSLFMRMYLKSLDFSLRRRWVAVLGAFGGMLVILMLFGAFNSGVELFPDAQPKRAYVGVKAPEGTRLEVTDSYVNIVEQMVMAEPDVKYIIADSGITPSGEEGSSRLSNHGRVSIRFHEKDDREGNSSDVLDRLREKLQFFPGAEIKVEKEENGPPVGDPVSIEIGGEDVNILERLTNQVKAEVKEVYGIVDLKDNLVKSKPEIRVRVDREKAALLGLSTSDISYTLKAAIGGYKLGVYREGDDEYDIIARLPEDRRRSVADIANLLVPNSNGDPVPLSEIAKVETGTGYGSIKRKDGKRVVTVSAGVEGRNSNDALHEIMQKVAKVELPNGYSIKYSGEQEEQQKATAFLGKAFIVALFLIALVLVTQFNSIRQSGIVLTSVVLSLSGVLMGLLIMRMPFGIIMTGVGVISLAGVVVNNAIVLIDYANQLRASGMEPDEAIRTAGRTRLRPVLLTAVTTILGMLPMATGISFSFRRLAWEIGSETAEWWSSMAVAIIFGLGFATVLTLIVVPVLYSYASAGLFRRKKA</sequence>
<gene>
    <name evidence="3" type="ORF">EP073_00925</name>
</gene>
<feature type="transmembrane region" description="Helical" evidence="1">
    <location>
        <begin position="460"/>
        <end position="486"/>
    </location>
</feature>
<dbReference type="PANTHER" id="PTHR32063:SF24">
    <property type="entry name" value="CATION EFFLUX SYSTEM (ACRB_ACRD_ACRF FAMILY)"/>
    <property type="match status" value="1"/>
</dbReference>
<feature type="transmembrane region" description="Helical" evidence="1">
    <location>
        <begin position="357"/>
        <end position="377"/>
    </location>
</feature>
<dbReference type="PANTHER" id="PTHR32063">
    <property type="match status" value="1"/>
</dbReference>
<dbReference type="Pfam" id="PF00873">
    <property type="entry name" value="ACR_tran"/>
    <property type="match status" value="1"/>
</dbReference>
<feature type="transmembrane region" description="Helical" evidence="1">
    <location>
        <begin position="877"/>
        <end position="897"/>
    </location>
</feature>